<sequence length="325" mass="36966">MNIFNILTKFINSSLNQEESRVLEQIKKGNGNNSRLFSIVKDYFSYKAVDLSAADKERVFEKIKLNTGNFSYTDHKPFLKKRITKLNLATYAAVASVALLISIGLWKYVTDNQGELNILIEAPLAQTREVLLPDSSKVWLNGGASLRYGKNYLKDRKVSLTGEAFFDVRKYNKATFRVLVNEFNVEVLGTTFNIKAYKNQHSEVKLYTGKVNFEVPSLNRKINLKPMEEVIYDPLTKEIQVSSFEKDEYDWRSGKYKFTDKPLKEIIAILNQNYSVTILLSEEQLGESMFSGAIGKDEPLADVLDKICISTGLNKTIEGDSITLY</sequence>
<feature type="transmembrane region" description="Helical" evidence="1">
    <location>
        <begin position="88"/>
        <end position="109"/>
    </location>
</feature>
<dbReference type="EMBL" id="VSSQ01012263">
    <property type="protein sequence ID" value="MPM48809.1"/>
    <property type="molecule type" value="Genomic_DNA"/>
</dbReference>
<dbReference type="PANTHER" id="PTHR30273:SF2">
    <property type="entry name" value="PROTEIN FECR"/>
    <property type="match status" value="1"/>
</dbReference>
<protein>
    <recommendedName>
        <fullName evidence="5">FecR protein domain-containing protein</fullName>
    </recommendedName>
</protein>
<gene>
    <name evidence="4" type="ORF">SDC9_95536</name>
</gene>
<feature type="domain" description="Protein FecR C-terminal" evidence="3">
    <location>
        <begin position="256"/>
        <end position="324"/>
    </location>
</feature>
<reference evidence="4" key="1">
    <citation type="submission" date="2019-08" db="EMBL/GenBank/DDBJ databases">
        <authorList>
            <person name="Kucharzyk K."/>
            <person name="Murdoch R.W."/>
            <person name="Higgins S."/>
            <person name="Loffler F."/>
        </authorList>
    </citation>
    <scope>NUCLEOTIDE SEQUENCE</scope>
</reference>
<dbReference type="PANTHER" id="PTHR30273">
    <property type="entry name" value="PERIPLASMIC SIGNAL SENSOR AND SIGMA FACTOR ACTIVATOR FECR-RELATED"/>
    <property type="match status" value="1"/>
</dbReference>
<feature type="domain" description="FecR protein" evidence="2">
    <location>
        <begin position="125"/>
        <end position="212"/>
    </location>
</feature>
<dbReference type="InterPro" id="IPR006860">
    <property type="entry name" value="FecR"/>
</dbReference>
<dbReference type="Gene3D" id="2.60.120.1440">
    <property type="match status" value="1"/>
</dbReference>
<organism evidence="4">
    <name type="scientific">bioreactor metagenome</name>
    <dbReference type="NCBI Taxonomy" id="1076179"/>
    <lineage>
        <taxon>unclassified sequences</taxon>
        <taxon>metagenomes</taxon>
        <taxon>ecological metagenomes</taxon>
    </lineage>
</organism>
<evidence type="ECO:0000256" key="1">
    <source>
        <dbReference type="SAM" id="Phobius"/>
    </source>
</evidence>
<evidence type="ECO:0000259" key="3">
    <source>
        <dbReference type="Pfam" id="PF16344"/>
    </source>
</evidence>
<keyword evidence="1" id="KW-0472">Membrane</keyword>
<dbReference type="Pfam" id="PF16344">
    <property type="entry name" value="FecR_C"/>
    <property type="match status" value="1"/>
</dbReference>
<dbReference type="Pfam" id="PF04773">
    <property type="entry name" value="FecR"/>
    <property type="match status" value="1"/>
</dbReference>
<name>A0A645A6L8_9ZZZZ</name>
<dbReference type="AlphaFoldDB" id="A0A645A6L8"/>
<dbReference type="InterPro" id="IPR032508">
    <property type="entry name" value="FecR_C"/>
</dbReference>
<dbReference type="Gene3D" id="3.55.50.30">
    <property type="match status" value="1"/>
</dbReference>
<keyword evidence="1" id="KW-0812">Transmembrane</keyword>
<accession>A0A645A6L8</accession>
<keyword evidence="1" id="KW-1133">Transmembrane helix</keyword>
<dbReference type="GO" id="GO:0016989">
    <property type="term" value="F:sigma factor antagonist activity"/>
    <property type="evidence" value="ECO:0007669"/>
    <property type="project" value="TreeGrafter"/>
</dbReference>
<dbReference type="InterPro" id="IPR012373">
    <property type="entry name" value="Ferrdict_sens_TM"/>
</dbReference>
<evidence type="ECO:0000313" key="4">
    <source>
        <dbReference type="EMBL" id="MPM48809.1"/>
    </source>
</evidence>
<evidence type="ECO:0000259" key="2">
    <source>
        <dbReference type="Pfam" id="PF04773"/>
    </source>
</evidence>
<evidence type="ECO:0008006" key="5">
    <source>
        <dbReference type="Google" id="ProtNLM"/>
    </source>
</evidence>
<proteinExistence type="predicted"/>
<comment type="caution">
    <text evidence="4">The sequence shown here is derived from an EMBL/GenBank/DDBJ whole genome shotgun (WGS) entry which is preliminary data.</text>
</comment>